<accession>A0A8B6GJ08</accession>
<keyword evidence="1" id="KW-0325">Glycoprotein</keyword>
<comment type="caution">
    <text evidence="4">The sequence shown here is derived from an EMBL/GenBank/DDBJ whole genome shotgun (WGS) entry which is preliminary data.</text>
</comment>
<dbReference type="AlphaFoldDB" id="A0A8B6GJ08"/>
<dbReference type="InterPro" id="IPR028927">
    <property type="entry name" value="Man-6-P_rcpt"/>
</dbReference>
<dbReference type="Gene3D" id="2.70.130.10">
    <property type="entry name" value="Mannose-6-phosphate receptor binding domain"/>
    <property type="match status" value="1"/>
</dbReference>
<dbReference type="GO" id="GO:0000139">
    <property type="term" value="C:Golgi membrane"/>
    <property type="evidence" value="ECO:0007669"/>
    <property type="project" value="UniProtKB-SubCell"/>
</dbReference>
<keyword evidence="2" id="KW-0472">Membrane</keyword>
<keyword evidence="2" id="KW-1133">Transmembrane helix</keyword>
<dbReference type="OrthoDB" id="29460at2759"/>
<name>A0A8B6GJ08_MYTGA</name>
<proteinExistence type="predicted"/>
<evidence type="ECO:0000313" key="4">
    <source>
        <dbReference type="EMBL" id="VDI64358.1"/>
    </source>
</evidence>
<dbReference type="PANTHER" id="PTHR15071">
    <property type="entry name" value="MANNOSE-6-PHOSPHATE RECEPTOR FAMILY MEMBER"/>
    <property type="match status" value="1"/>
</dbReference>
<dbReference type="PANTHER" id="PTHR15071:SF0">
    <property type="entry name" value="MANNOSE 6-PHOSPHATE RECEPTOR-LIKE PROTEIN 1"/>
    <property type="match status" value="1"/>
</dbReference>
<evidence type="ECO:0000313" key="5">
    <source>
        <dbReference type="Proteomes" id="UP000596742"/>
    </source>
</evidence>
<evidence type="ECO:0000256" key="2">
    <source>
        <dbReference type="SAM" id="Phobius"/>
    </source>
</evidence>
<sequence length="246" mass="28411">MDRFYLNTVLNVVVLSPFLRVCFSQIVKPKCFWYIGGEDSDNIDLKSVLTDNSNQTFITYDKNNSTRFYYNPCYMLNNGNAMCNTSALCKEDLLNSEFENIGDFSDIRVEILSNGDYYRIDYNVLQTPVKKGSTITLECMYIDKPQFYYRRSDLQDKYYFSLASTRFCRSKFSIGTIMCVSLLSIVLVYLVVGILYKKAVLGVSGLQLIPNVTFWAALPGLIKDGYLFFISPCIGNRREYDNYERI</sequence>
<evidence type="ECO:0000256" key="1">
    <source>
        <dbReference type="ARBA" id="ARBA00023180"/>
    </source>
</evidence>
<dbReference type="GO" id="GO:0005802">
    <property type="term" value="C:trans-Golgi network"/>
    <property type="evidence" value="ECO:0007669"/>
    <property type="project" value="TreeGrafter"/>
</dbReference>
<keyword evidence="2" id="KW-0812">Transmembrane</keyword>
<dbReference type="Pfam" id="PF02157">
    <property type="entry name" value="Man-6-P_recep"/>
    <property type="match status" value="1"/>
</dbReference>
<dbReference type="Proteomes" id="UP000596742">
    <property type="component" value="Unassembled WGS sequence"/>
</dbReference>
<dbReference type="EMBL" id="UYJE01008498">
    <property type="protein sequence ID" value="VDI64358.1"/>
    <property type="molecule type" value="Genomic_DNA"/>
</dbReference>
<gene>
    <name evidence="4" type="ORF">MGAL_10B041833</name>
</gene>
<feature type="chain" id="PRO_5032865166" description="Cation-dependent mannose-6-phosphate receptor" evidence="3">
    <location>
        <begin position="25"/>
        <end position="246"/>
    </location>
</feature>
<organism evidence="4 5">
    <name type="scientific">Mytilus galloprovincialis</name>
    <name type="common">Mediterranean mussel</name>
    <dbReference type="NCBI Taxonomy" id="29158"/>
    <lineage>
        <taxon>Eukaryota</taxon>
        <taxon>Metazoa</taxon>
        <taxon>Spiralia</taxon>
        <taxon>Lophotrochozoa</taxon>
        <taxon>Mollusca</taxon>
        <taxon>Bivalvia</taxon>
        <taxon>Autobranchia</taxon>
        <taxon>Pteriomorphia</taxon>
        <taxon>Mytilida</taxon>
        <taxon>Mytiloidea</taxon>
        <taxon>Mytilidae</taxon>
        <taxon>Mytilinae</taxon>
        <taxon>Mytilus</taxon>
    </lineage>
</organism>
<keyword evidence="5" id="KW-1185">Reference proteome</keyword>
<keyword evidence="3" id="KW-0732">Signal</keyword>
<protein>
    <recommendedName>
        <fullName evidence="6">Cation-dependent mannose-6-phosphate receptor</fullName>
    </recommendedName>
</protein>
<dbReference type="InterPro" id="IPR009011">
    <property type="entry name" value="Man6P_isomerase_rcpt-bd_dom_sf"/>
</dbReference>
<reference evidence="4" key="1">
    <citation type="submission" date="2018-11" db="EMBL/GenBank/DDBJ databases">
        <authorList>
            <person name="Alioto T."/>
            <person name="Alioto T."/>
        </authorList>
    </citation>
    <scope>NUCLEOTIDE SEQUENCE</scope>
</reference>
<evidence type="ECO:0000256" key="3">
    <source>
        <dbReference type="SAM" id="SignalP"/>
    </source>
</evidence>
<feature type="transmembrane region" description="Helical" evidence="2">
    <location>
        <begin position="208"/>
        <end position="229"/>
    </location>
</feature>
<evidence type="ECO:0008006" key="6">
    <source>
        <dbReference type="Google" id="ProtNLM"/>
    </source>
</evidence>
<feature type="signal peptide" evidence="3">
    <location>
        <begin position="1"/>
        <end position="24"/>
    </location>
</feature>
<feature type="transmembrane region" description="Helical" evidence="2">
    <location>
        <begin position="172"/>
        <end position="196"/>
    </location>
</feature>